<sequence>VDAVKPGDSYVTKDLPGPYAAASDVPAYHSSLPPLPPRVINTEQWGRAQICFGKFRSRQWSYMDLLSLSDGEAQSYVKWCRARYSAAGGELKDLASFLYRFEMERSHSSLKTGEF</sequence>
<protein>
    <submittedName>
        <fullName evidence="1">Uncharacterized protein</fullName>
    </submittedName>
</protein>
<feature type="non-terminal residue" evidence="1">
    <location>
        <position position="115"/>
    </location>
</feature>
<organism evidence="1 2">
    <name type="scientific">Durusdinium trenchii</name>
    <dbReference type="NCBI Taxonomy" id="1381693"/>
    <lineage>
        <taxon>Eukaryota</taxon>
        <taxon>Sar</taxon>
        <taxon>Alveolata</taxon>
        <taxon>Dinophyceae</taxon>
        <taxon>Suessiales</taxon>
        <taxon>Symbiodiniaceae</taxon>
        <taxon>Durusdinium</taxon>
    </lineage>
</organism>
<feature type="non-terminal residue" evidence="1">
    <location>
        <position position="1"/>
    </location>
</feature>
<name>A0ABP0K006_9DINO</name>
<comment type="caution">
    <text evidence="1">The sequence shown here is derived from an EMBL/GenBank/DDBJ whole genome shotgun (WGS) entry which is preliminary data.</text>
</comment>
<dbReference type="Proteomes" id="UP001642484">
    <property type="component" value="Unassembled WGS sequence"/>
</dbReference>
<dbReference type="EMBL" id="CAXAMN010006988">
    <property type="protein sequence ID" value="CAK9019866.1"/>
    <property type="molecule type" value="Genomic_DNA"/>
</dbReference>
<keyword evidence="2" id="KW-1185">Reference proteome</keyword>
<proteinExistence type="predicted"/>
<evidence type="ECO:0000313" key="1">
    <source>
        <dbReference type="EMBL" id="CAK9019866.1"/>
    </source>
</evidence>
<evidence type="ECO:0000313" key="2">
    <source>
        <dbReference type="Proteomes" id="UP001642484"/>
    </source>
</evidence>
<accession>A0ABP0K006</accession>
<gene>
    <name evidence="1" type="ORF">CCMP2556_LOCUS13823</name>
</gene>
<reference evidence="1 2" key="1">
    <citation type="submission" date="2024-02" db="EMBL/GenBank/DDBJ databases">
        <authorList>
            <person name="Chen Y."/>
            <person name="Shah S."/>
            <person name="Dougan E. K."/>
            <person name="Thang M."/>
            <person name="Chan C."/>
        </authorList>
    </citation>
    <scope>NUCLEOTIDE SEQUENCE [LARGE SCALE GENOMIC DNA]</scope>
</reference>